<comment type="subcellular location">
    <subcellularLocation>
        <location evidence="1">Cell membrane</location>
        <topology evidence="1">Multi-pass membrane protein</topology>
    </subcellularLocation>
</comment>
<feature type="transmembrane region" description="Helical" evidence="6">
    <location>
        <begin position="137"/>
        <end position="157"/>
    </location>
</feature>
<keyword evidence="2" id="KW-1003">Cell membrane</keyword>
<accession>A0A842JF18</accession>
<feature type="transmembrane region" description="Helical" evidence="6">
    <location>
        <begin position="253"/>
        <end position="270"/>
    </location>
</feature>
<feature type="transmembrane region" description="Helical" evidence="6">
    <location>
        <begin position="163"/>
        <end position="182"/>
    </location>
</feature>
<gene>
    <name evidence="8" type="ORF">H7313_13090</name>
</gene>
<feature type="transmembrane region" description="Helical" evidence="6">
    <location>
        <begin position="211"/>
        <end position="233"/>
    </location>
</feature>
<dbReference type="InterPro" id="IPR036259">
    <property type="entry name" value="MFS_trans_sf"/>
</dbReference>
<keyword evidence="4 6" id="KW-1133">Transmembrane helix</keyword>
<evidence type="ECO:0000256" key="3">
    <source>
        <dbReference type="ARBA" id="ARBA00022692"/>
    </source>
</evidence>
<evidence type="ECO:0000256" key="1">
    <source>
        <dbReference type="ARBA" id="ARBA00004651"/>
    </source>
</evidence>
<sequence>MKTKRAWIVAFATIFAGISLALVQNKVAPCMTTLMGAFSIDMATAGWLSSLFSLVGIIMAIPASIVLNKLGPKKGGIVALACAILGSLIGVFTDSVPVLMASRIVEGVGVGLMSVIGPSLIAMWFPEAKRGLPMSIWAAYQMGAQAVMFFLGALLTTSFGWQGVWWFGLVACVVAFVLYVLCVKSPRPEDSYADVESEDVSIVEGIKSPSAWVLSLATMLFCIGCFGFVNWIATCWAQTFTWDEGQANMWVGYFSIFGVIAAVVIGALLNRVKNRKMFGVAALICYGIASLVGMFMDNPAFLIGFVVVYGFVDAGFPCVLWTMAAQTVKKPELAGVALGVVSIGFNVGILLGPPIIGAVVEAAGWHVGAMAICASCVLAAVVLSFTKLYSVDDAPSSETPEAVLSPAGEVQ</sequence>
<keyword evidence="5 6" id="KW-0472">Membrane</keyword>
<evidence type="ECO:0000256" key="4">
    <source>
        <dbReference type="ARBA" id="ARBA00022989"/>
    </source>
</evidence>
<dbReference type="PANTHER" id="PTHR43124">
    <property type="entry name" value="PURINE EFFLUX PUMP PBUE"/>
    <property type="match status" value="1"/>
</dbReference>
<name>A0A842JF18_9ACTN</name>
<comment type="caution">
    <text evidence="8">The sequence shown here is derived from an EMBL/GenBank/DDBJ whole genome shotgun (WGS) entry which is preliminary data.</text>
</comment>
<dbReference type="SUPFAM" id="SSF103473">
    <property type="entry name" value="MFS general substrate transporter"/>
    <property type="match status" value="1"/>
</dbReference>
<reference evidence="8 9" key="1">
    <citation type="submission" date="2020-08" db="EMBL/GenBank/DDBJ databases">
        <authorList>
            <person name="Liu C."/>
            <person name="Sun Q."/>
        </authorList>
    </citation>
    <scope>NUCLEOTIDE SEQUENCE [LARGE SCALE GENOMIC DNA]</scope>
    <source>
        <strain evidence="8 9">N22</strain>
    </source>
</reference>
<dbReference type="EMBL" id="JACMSE010000011">
    <property type="protein sequence ID" value="MBC2890267.1"/>
    <property type="molecule type" value="Genomic_DNA"/>
</dbReference>
<feature type="transmembrane region" description="Helical" evidence="6">
    <location>
        <begin position="333"/>
        <end position="356"/>
    </location>
</feature>
<keyword evidence="3 6" id="KW-0812">Transmembrane</keyword>
<dbReference type="Gene3D" id="1.20.1250.20">
    <property type="entry name" value="MFS general substrate transporter like domains"/>
    <property type="match status" value="2"/>
</dbReference>
<evidence type="ECO:0000256" key="5">
    <source>
        <dbReference type="ARBA" id="ARBA00023136"/>
    </source>
</evidence>
<dbReference type="Proteomes" id="UP000587396">
    <property type="component" value="Unassembled WGS sequence"/>
</dbReference>
<dbReference type="InterPro" id="IPR011701">
    <property type="entry name" value="MFS"/>
</dbReference>
<feature type="transmembrane region" description="Helical" evidence="6">
    <location>
        <begin position="362"/>
        <end position="385"/>
    </location>
</feature>
<dbReference type="PANTHER" id="PTHR43124:SF3">
    <property type="entry name" value="CHLORAMPHENICOL EFFLUX PUMP RV0191"/>
    <property type="match status" value="1"/>
</dbReference>
<protein>
    <submittedName>
        <fullName evidence="8">MFS transporter</fullName>
    </submittedName>
</protein>
<feature type="transmembrane region" description="Helical" evidence="6">
    <location>
        <begin position="104"/>
        <end position="125"/>
    </location>
</feature>
<feature type="transmembrane region" description="Helical" evidence="6">
    <location>
        <begin position="301"/>
        <end position="321"/>
    </location>
</feature>
<organism evidence="8 9">
    <name type="scientific">Gordonibacter massiliensis</name>
    <name type="common">ex Traore et al. 2017</name>
    <dbReference type="NCBI Taxonomy" id="1841863"/>
    <lineage>
        <taxon>Bacteria</taxon>
        <taxon>Bacillati</taxon>
        <taxon>Actinomycetota</taxon>
        <taxon>Coriobacteriia</taxon>
        <taxon>Eggerthellales</taxon>
        <taxon>Eggerthellaceae</taxon>
        <taxon>Gordonibacter</taxon>
    </lineage>
</organism>
<evidence type="ECO:0000256" key="2">
    <source>
        <dbReference type="ARBA" id="ARBA00022475"/>
    </source>
</evidence>
<dbReference type="InterPro" id="IPR050189">
    <property type="entry name" value="MFS_Efflux_Transporters"/>
</dbReference>
<dbReference type="RefSeq" id="WP_185906002.1">
    <property type="nucleotide sequence ID" value="NZ_JACMSE010000011.1"/>
</dbReference>
<feature type="transmembrane region" description="Helical" evidence="6">
    <location>
        <begin position="45"/>
        <end position="68"/>
    </location>
</feature>
<feature type="domain" description="Major facilitator superfamily (MFS) profile" evidence="7">
    <location>
        <begin position="5"/>
        <end position="392"/>
    </location>
</feature>
<evidence type="ECO:0000256" key="6">
    <source>
        <dbReference type="SAM" id="Phobius"/>
    </source>
</evidence>
<dbReference type="PROSITE" id="PS50850">
    <property type="entry name" value="MFS"/>
    <property type="match status" value="1"/>
</dbReference>
<dbReference type="InterPro" id="IPR020846">
    <property type="entry name" value="MFS_dom"/>
</dbReference>
<evidence type="ECO:0000313" key="9">
    <source>
        <dbReference type="Proteomes" id="UP000587396"/>
    </source>
</evidence>
<keyword evidence="9" id="KW-1185">Reference proteome</keyword>
<evidence type="ECO:0000259" key="7">
    <source>
        <dbReference type="PROSITE" id="PS50850"/>
    </source>
</evidence>
<feature type="transmembrane region" description="Helical" evidence="6">
    <location>
        <begin position="75"/>
        <end position="92"/>
    </location>
</feature>
<dbReference type="GO" id="GO:0022857">
    <property type="term" value="F:transmembrane transporter activity"/>
    <property type="evidence" value="ECO:0007669"/>
    <property type="project" value="InterPro"/>
</dbReference>
<feature type="transmembrane region" description="Helical" evidence="6">
    <location>
        <begin position="277"/>
        <end position="295"/>
    </location>
</feature>
<evidence type="ECO:0000313" key="8">
    <source>
        <dbReference type="EMBL" id="MBC2890267.1"/>
    </source>
</evidence>
<proteinExistence type="predicted"/>
<dbReference type="Pfam" id="PF07690">
    <property type="entry name" value="MFS_1"/>
    <property type="match status" value="1"/>
</dbReference>
<dbReference type="GO" id="GO:0005886">
    <property type="term" value="C:plasma membrane"/>
    <property type="evidence" value="ECO:0007669"/>
    <property type="project" value="UniProtKB-SubCell"/>
</dbReference>
<dbReference type="AlphaFoldDB" id="A0A842JF18"/>